<feature type="compositionally biased region" description="Low complexity" evidence="1">
    <location>
        <begin position="9"/>
        <end position="19"/>
    </location>
</feature>
<sequence length="204" mass="24074">MSSNRRRNTNSSRQTSSNQPIENSTPPTETTVRFMIWLAYQFNLFSPMVLTSPSHQWFSPCVMSIHSNRKVFVSGGLIHWCHLRFVTDESTPNLRFGEVIWVFNPGIKREFFTIEEIGLCDNFLGLGRRLDDGDVHAVLRCFMEKEFMATKRQRWIWHFKRHDPKPFQTRYQCILLIKIMQKAFGSFIYKIIDVSLLQVYEEGI</sequence>
<reference evidence="3" key="2">
    <citation type="submission" date="2025-08" db="UniProtKB">
        <authorList>
            <consortium name="RefSeq"/>
        </authorList>
    </citation>
    <scope>IDENTIFICATION</scope>
    <source>
        <tissue evidence="3">Leaf</tissue>
    </source>
</reference>
<proteinExistence type="predicted"/>
<organism evidence="2 3">
    <name type="scientific">Camelina sativa</name>
    <name type="common">False flax</name>
    <name type="synonym">Myagrum sativum</name>
    <dbReference type="NCBI Taxonomy" id="90675"/>
    <lineage>
        <taxon>Eukaryota</taxon>
        <taxon>Viridiplantae</taxon>
        <taxon>Streptophyta</taxon>
        <taxon>Embryophyta</taxon>
        <taxon>Tracheophyta</taxon>
        <taxon>Spermatophyta</taxon>
        <taxon>Magnoliopsida</taxon>
        <taxon>eudicotyledons</taxon>
        <taxon>Gunneridae</taxon>
        <taxon>Pentapetalae</taxon>
        <taxon>rosids</taxon>
        <taxon>malvids</taxon>
        <taxon>Brassicales</taxon>
        <taxon>Brassicaceae</taxon>
        <taxon>Camelineae</taxon>
        <taxon>Camelina</taxon>
    </lineage>
</organism>
<gene>
    <name evidence="3" type="primary">LOC104734445</name>
</gene>
<feature type="region of interest" description="Disordered" evidence="1">
    <location>
        <begin position="1"/>
        <end position="27"/>
    </location>
</feature>
<keyword evidence="2" id="KW-1185">Reference proteome</keyword>
<evidence type="ECO:0000313" key="2">
    <source>
        <dbReference type="Proteomes" id="UP000694864"/>
    </source>
</evidence>
<dbReference type="Proteomes" id="UP000694864">
    <property type="component" value="Chromosome 13"/>
</dbReference>
<name>A0ABM0V7Y8_CAMSA</name>
<reference evidence="2" key="1">
    <citation type="journal article" date="2014" name="Nat. Commun.">
        <title>The emerging biofuel crop Camelina sativa retains a highly undifferentiated hexaploid genome structure.</title>
        <authorList>
            <person name="Kagale S."/>
            <person name="Koh C."/>
            <person name="Nixon J."/>
            <person name="Bollina V."/>
            <person name="Clarke W.E."/>
            <person name="Tuteja R."/>
            <person name="Spillane C."/>
            <person name="Robinson S.J."/>
            <person name="Links M.G."/>
            <person name="Clarke C."/>
            <person name="Higgins E.E."/>
            <person name="Huebert T."/>
            <person name="Sharpe A.G."/>
            <person name="Parkin I.A."/>
        </authorList>
    </citation>
    <scope>NUCLEOTIDE SEQUENCE [LARGE SCALE GENOMIC DNA]</scope>
    <source>
        <strain evidence="2">cv. DH55</strain>
    </source>
</reference>
<accession>A0ABM0V7Y8</accession>
<dbReference type="GeneID" id="104734445"/>
<protein>
    <submittedName>
        <fullName evidence="3">Uncharacterized protein LOC104734445</fullName>
    </submittedName>
</protein>
<dbReference type="RefSeq" id="XP_010452329.1">
    <property type="nucleotide sequence ID" value="XM_010454027.1"/>
</dbReference>
<evidence type="ECO:0000256" key="1">
    <source>
        <dbReference type="SAM" id="MobiDB-lite"/>
    </source>
</evidence>
<evidence type="ECO:0000313" key="3">
    <source>
        <dbReference type="RefSeq" id="XP_010452329.1"/>
    </source>
</evidence>